<protein>
    <submittedName>
        <fullName evidence="3">Triacylglycerol lipase</fullName>
        <ecNumber evidence="3">3.1.1.3</ecNumber>
    </submittedName>
</protein>
<dbReference type="SUPFAM" id="SSF53474">
    <property type="entry name" value="alpha/beta-Hydrolases"/>
    <property type="match status" value="1"/>
</dbReference>
<dbReference type="EC" id="3.1.1.3" evidence="3"/>
<dbReference type="PANTHER" id="PTHR37574:SF1">
    <property type="entry name" value="LIPASE B"/>
    <property type="match status" value="1"/>
</dbReference>
<evidence type="ECO:0000313" key="3">
    <source>
        <dbReference type="EMBL" id="EHN11801.1"/>
    </source>
</evidence>
<gene>
    <name evidence="3" type="ORF">PAI11_13170</name>
</gene>
<evidence type="ECO:0000259" key="2">
    <source>
        <dbReference type="Pfam" id="PF00561"/>
    </source>
</evidence>
<organism evidence="3 4">
    <name type="scientific">Patulibacter medicamentivorans</name>
    <dbReference type="NCBI Taxonomy" id="1097667"/>
    <lineage>
        <taxon>Bacteria</taxon>
        <taxon>Bacillati</taxon>
        <taxon>Actinomycetota</taxon>
        <taxon>Thermoleophilia</taxon>
        <taxon>Solirubrobacterales</taxon>
        <taxon>Patulibacteraceae</taxon>
        <taxon>Patulibacter</taxon>
    </lineage>
</organism>
<keyword evidence="4" id="KW-1185">Reference proteome</keyword>
<proteinExistence type="predicted"/>
<dbReference type="Gene3D" id="3.40.50.1820">
    <property type="entry name" value="alpha/beta hydrolase"/>
    <property type="match status" value="1"/>
</dbReference>
<dbReference type="OrthoDB" id="8871309at2"/>
<keyword evidence="1" id="KW-0732">Signal</keyword>
<dbReference type="InterPro" id="IPR053228">
    <property type="entry name" value="Stereospecific_Lipase"/>
</dbReference>
<reference evidence="3 4" key="1">
    <citation type="journal article" date="2013" name="Biodegradation">
        <title>Quantitative proteomic analysis of ibuprofen-degrading Patulibacter sp. strain I11.</title>
        <authorList>
            <person name="Almeida B."/>
            <person name="Kjeldal H."/>
            <person name="Lolas I."/>
            <person name="Knudsen A.D."/>
            <person name="Carvalho G."/>
            <person name="Nielsen K.L."/>
            <person name="Barreto Crespo M.T."/>
            <person name="Stensballe A."/>
            <person name="Nielsen J.L."/>
        </authorList>
    </citation>
    <scope>NUCLEOTIDE SEQUENCE [LARGE SCALE GENOMIC DNA]</scope>
    <source>
        <strain evidence="3 4">I11</strain>
    </source>
</reference>
<dbReference type="InterPro" id="IPR000073">
    <property type="entry name" value="AB_hydrolase_1"/>
</dbReference>
<dbReference type="PANTHER" id="PTHR37574">
    <property type="entry name" value="LIPASE B"/>
    <property type="match status" value="1"/>
</dbReference>
<dbReference type="EMBL" id="AGUD01000067">
    <property type="protein sequence ID" value="EHN11801.1"/>
    <property type="molecule type" value="Genomic_DNA"/>
</dbReference>
<dbReference type="Pfam" id="PF00561">
    <property type="entry name" value="Abhydrolase_1"/>
    <property type="match status" value="1"/>
</dbReference>
<feature type="chain" id="PRO_5038826868" evidence="1">
    <location>
        <begin position="23"/>
        <end position="287"/>
    </location>
</feature>
<evidence type="ECO:0000256" key="1">
    <source>
        <dbReference type="SAM" id="SignalP"/>
    </source>
</evidence>
<evidence type="ECO:0000313" key="4">
    <source>
        <dbReference type="Proteomes" id="UP000005143"/>
    </source>
</evidence>
<keyword evidence="3" id="KW-0378">Hydrolase</keyword>
<dbReference type="Proteomes" id="UP000005143">
    <property type="component" value="Unassembled WGS sequence"/>
</dbReference>
<comment type="caution">
    <text evidence="3">The sequence shown here is derived from an EMBL/GenBank/DDBJ whole genome shotgun (WGS) entry which is preliminary data.</text>
</comment>
<dbReference type="InterPro" id="IPR029058">
    <property type="entry name" value="AB_hydrolase_fold"/>
</dbReference>
<dbReference type="AlphaFoldDB" id="H0E3E9"/>
<dbReference type="RefSeq" id="WP_007572267.1">
    <property type="nucleotide sequence ID" value="NZ_AGUD01000067.1"/>
</dbReference>
<feature type="domain" description="AB hydrolase-1" evidence="2">
    <location>
        <begin position="48"/>
        <end position="157"/>
    </location>
</feature>
<accession>H0E3E9</accession>
<feature type="signal peptide" evidence="1">
    <location>
        <begin position="1"/>
        <end position="22"/>
    </location>
</feature>
<name>H0E3E9_9ACTN</name>
<dbReference type="GO" id="GO:0004806">
    <property type="term" value="F:triacylglycerol lipase activity"/>
    <property type="evidence" value="ECO:0007669"/>
    <property type="project" value="UniProtKB-EC"/>
</dbReference>
<sequence>MRTTRIRAALIAAIMTAVSAFAVSAPAGAAVPGTNDFGCKPSAAHPRPLLMLEGFGGNSDAWRFFAPKLKADGYCLFTTNYGEHPLLKALIPNPIEGIVPMQQSAKEIAPFVDRILAATGAAKIDILGHSEGTMMPRWYLEKLGGAAKVQKFVAMTPLWRGTAFFGAAQLRDLLTPLGLAGPVIGLVHGLCGTCTQALTGSDYLNELNADGEAIPGIEHTNIVTRYDELVQPYTSGIMRDGGTNVVLQDVCPNDVSEHIAVAFDPNVLQLVERALDPEHAKPVRCAY</sequence>